<dbReference type="InterPro" id="IPR001268">
    <property type="entry name" value="NADH_UbQ_OxRdtase_30kDa_su"/>
</dbReference>
<name>A0A7C4H285_9CREN</name>
<dbReference type="Gene3D" id="3.30.460.80">
    <property type="entry name" value="NADH:ubiquinone oxidoreductase, 30kDa subunit"/>
    <property type="match status" value="1"/>
</dbReference>
<organism evidence="3">
    <name type="scientific">Ignisphaera aggregans</name>
    <dbReference type="NCBI Taxonomy" id="334771"/>
    <lineage>
        <taxon>Archaea</taxon>
        <taxon>Thermoproteota</taxon>
        <taxon>Thermoprotei</taxon>
        <taxon>Desulfurococcales</taxon>
        <taxon>Desulfurococcaceae</taxon>
        <taxon>Ignisphaera</taxon>
    </lineage>
</organism>
<dbReference type="PANTHER" id="PTHR10884:SF14">
    <property type="entry name" value="NADH DEHYDROGENASE [UBIQUINONE] IRON-SULFUR PROTEIN 3, MITOCHONDRIAL"/>
    <property type="match status" value="1"/>
</dbReference>
<dbReference type="InterPro" id="IPR037232">
    <property type="entry name" value="NADH_quin_OxRdtase_su_C/D-like"/>
</dbReference>
<evidence type="ECO:0000256" key="1">
    <source>
        <dbReference type="ARBA" id="ARBA00007569"/>
    </source>
</evidence>
<dbReference type="SUPFAM" id="SSF143243">
    <property type="entry name" value="Nqo5-like"/>
    <property type="match status" value="1"/>
</dbReference>
<dbReference type="Pfam" id="PF00329">
    <property type="entry name" value="Complex1_30kDa"/>
    <property type="match status" value="1"/>
</dbReference>
<evidence type="ECO:0000259" key="2">
    <source>
        <dbReference type="Pfam" id="PF00329"/>
    </source>
</evidence>
<accession>A0A7C4H285</accession>
<comment type="caution">
    <text evidence="3">The sequence shown here is derived from an EMBL/GenBank/DDBJ whole genome shotgun (WGS) entry which is preliminary data.</text>
</comment>
<dbReference type="PANTHER" id="PTHR10884">
    <property type="entry name" value="NADH DEHYDROGENASE UBIQUINONE IRON-SULFUR PROTEIN 3"/>
    <property type="match status" value="1"/>
</dbReference>
<gene>
    <name evidence="3" type="ORF">ENU31_01080</name>
</gene>
<proteinExistence type="inferred from homology"/>
<sequence>MKPNRDVYIVEAKNIREIMKNLKNIYEDNLYLATIVGVDKIKENLFELNYFIHIVPLGKTIVIKTYIPRNEPKIDTILDIFPGSYEAEAEIYDLLGIEFIGNNYLRRGFFVPADVVSQNIYPLRKDAQV</sequence>
<reference evidence="3" key="1">
    <citation type="journal article" date="2020" name="mSystems">
        <title>Genome- and Community-Level Interaction Insights into Carbon Utilization and Element Cycling Functions of Hydrothermarchaeota in Hydrothermal Sediment.</title>
        <authorList>
            <person name="Zhou Z."/>
            <person name="Liu Y."/>
            <person name="Xu W."/>
            <person name="Pan J."/>
            <person name="Luo Z.H."/>
            <person name="Li M."/>
        </authorList>
    </citation>
    <scope>NUCLEOTIDE SEQUENCE [LARGE SCALE GENOMIC DNA]</scope>
    <source>
        <strain evidence="3">SpSt-658</strain>
    </source>
</reference>
<evidence type="ECO:0000313" key="3">
    <source>
        <dbReference type="EMBL" id="HGM06991.1"/>
    </source>
</evidence>
<dbReference type="AlphaFoldDB" id="A0A7C4H285"/>
<dbReference type="EMBL" id="DTCA01000041">
    <property type="protein sequence ID" value="HGM06991.1"/>
    <property type="molecule type" value="Genomic_DNA"/>
</dbReference>
<feature type="domain" description="NADH:ubiquinone oxidoreductase 30kDa subunit" evidence="2">
    <location>
        <begin position="10"/>
        <end position="128"/>
    </location>
</feature>
<dbReference type="GO" id="GO:0008137">
    <property type="term" value="F:NADH dehydrogenase (ubiquinone) activity"/>
    <property type="evidence" value="ECO:0007669"/>
    <property type="project" value="InterPro"/>
</dbReference>
<protein>
    <submittedName>
        <fullName evidence="3">NADH-quinone oxidoreductase subunit C</fullName>
    </submittedName>
</protein>
<comment type="similarity">
    <text evidence="1">Belongs to the complex I 30 kDa subunit family.</text>
</comment>